<evidence type="ECO:0000256" key="7">
    <source>
        <dbReference type="ARBA" id="ARBA00023204"/>
    </source>
</evidence>
<dbReference type="SMART" id="SM00986">
    <property type="entry name" value="UDG"/>
    <property type="match status" value="1"/>
</dbReference>
<keyword evidence="4" id="KW-0378">Hydrolase</keyword>
<dbReference type="GO" id="GO:0051539">
    <property type="term" value="F:4 iron, 4 sulfur cluster binding"/>
    <property type="evidence" value="ECO:0007669"/>
    <property type="project" value="UniProtKB-KW"/>
</dbReference>
<dbReference type="GO" id="GO:0046872">
    <property type="term" value="F:metal ion binding"/>
    <property type="evidence" value="ECO:0007669"/>
    <property type="project" value="UniProtKB-KW"/>
</dbReference>
<feature type="domain" description="Uracil-DNA glycosylase-like" evidence="9">
    <location>
        <begin position="95"/>
        <end position="232"/>
    </location>
</feature>
<dbReference type="EMBL" id="LR134533">
    <property type="protein sequence ID" value="VEJ50823.1"/>
    <property type="molecule type" value="Genomic_DNA"/>
</dbReference>
<keyword evidence="6" id="KW-0411">Iron-sulfur</keyword>
<evidence type="ECO:0000256" key="2">
    <source>
        <dbReference type="ARBA" id="ARBA00022723"/>
    </source>
</evidence>
<protein>
    <submittedName>
        <fullName evidence="10">Putative uracil-DNA glycosylase</fullName>
    </submittedName>
</protein>
<proteinExistence type="predicted"/>
<dbReference type="STRING" id="28091.SAMEA3174300_01516"/>
<evidence type="ECO:0000256" key="4">
    <source>
        <dbReference type="ARBA" id="ARBA00022801"/>
    </source>
</evidence>
<dbReference type="SMART" id="SM00987">
    <property type="entry name" value="UreE_C"/>
    <property type="match status" value="1"/>
</dbReference>
<keyword evidence="1" id="KW-0004">4Fe-4S</keyword>
<dbReference type="GO" id="GO:0006281">
    <property type="term" value="P:DNA repair"/>
    <property type="evidence" value="ECO:0007669"/>
    <property type="project" value="UniProtKB-KW"/>
</dbReference>
<evidence type="ECO:0000256" key="8">
    <source>
        <dbReference type="SAM" id="MobiDB-lite"/>
    </source>
</evidence>
<keyword evidence="3" id="KW-0227">DNA damage</keyword>
<keyword evidence="5" id="KW-0408">Iron</keyword>
<evidence type="ECO:0000256" key="6">
    <source>
        <dbReference type="ARBA" id="ARBA00023014"/>
    </source>
</evidence>
<dbReference type="Pfam" id="PF03167">
    <property type="entry name" value="UDG"/>
    <property type="match status" value="1"/>
</dbReference>
<dbReference type="PANTHER" id="PTHR33693:SF1">
    <property type="entry name" value="TYPE-4 URACIL-DNA GLYCOSYLASE"/>
    <property type="match status" value="1"/>
</dbReference>
<evidence type="ECO:0000256" key="3">
    <source>
        <dbReference type="ARBA" id="ARBA00022763"/>
    </source>
</evidence>
<evidence type="ECO:0000313" key="10">
    <source>
        <dbReference type="EMBL" id="VEJ50823.1"/>
    </source>
</evidence>
<feature type="region of interest" description="Disordered" evidence="8">
    <location>
        <begin position="65"/>
        <end position="84"/>
    </location>
</feature>
<evidence type="ECO:0000313" key="11">
    <source>
        <dbReference type="Proteomes" id="UP000272771"/>
    </source>
</evidence>
<dbReference type="KEGG" id="nwe:SAMEA3174300_1516"/>
<evidence type="ECO:0000259" key="9">
    <source>
        <dbReference type="SMART" id="SM00986"/>
    </source>
</evidence>
<dbReference type="SUPFAM" id="SSF52141">
    <property type="entry name" value="Uracil-DNA glycosylase-like"/>
    <property type="match status" value="1"/>
</dbReference>
<keyword evidence="11" id="KW-1185">Reference proteome</keyword>
<dbReference type="GO" id="GO:0097506">
    <property type="term" value="F:deaminated base DNA N-glycosylase activity"/>
    <property type="evidence" value="ECO:0007669"/>
    <property type="project" value="UniProtKB-ARBA"/>
</dbReference>
<organism evidence="10 11">
    <name type="scientific">Neisseria weaveri</name>
    <dbReference type="NCBI Taxonomy" id="28091"/>
    <lineage>
        <taxon>Bacteria</taxon>
        <taxon>Pseudomonadati</taxon>
        <taxon>Pseudomonadota</taxon>
        <taxon>Betaproteobacteria</taxon>
        <taxon>Neisseriales</taxon>
        <taxon>Neisseriaceae</taxon>
        <taxon>Neisseria</taxon>
    </lineage>
</organism>
<keyword evidence="2" id="KW-0479">Metal-binding</keyword>
<dbReference type="Gene3D" id="3.40.470.10">
    <property type="entry name" value="Uracil-DNA glycosylase-like domain"/>
    <property type="match status" value="1"/>
</dbReference>
<dbReference type="AlphaFoldDB" id="A0A3S5F9P6"/>
<accession>A0A3S5F9P6</accession>
<dbReference type="PANTHER" id="PTHR33693">
    <property type="entry name" value="TYPE-5 URACIL-DNA GLYCOSYLASE"/>
    <property type="match status" value="1"/>
</dbReference>
<sequence length="244" mass="26485">MLSSRYLHLHEALGLGPMWLQQGATVLTAARETSATPPSRHEIPQHSSATRISAMAAMGIHKTQFATETERPSEKTAATPVAVPDISPTPLNQSLIDQIKPAKIMVVSICTAPEDNINGEPISGEAGVLLKNMLSAIGILPEETYKTTWIKSTDFCPTPSAEQIAAALPQLQAELNASQAQAVLFLGQIFQQPQSADIPERLCNGVRHIILPHPARLLRQPQLKAKTWQSLKTLRPLFMPSSNP</sequence>
<keyword evidence="7" id="KW-0234">DNA repair</keyword>
<dbReference type="InterPro" id="IPR005122">
    <property type="entry name" value="Uracil-DNA_glycosylase-like"/>
</dbReference>
<dbReference type="RefSeq" id="WP_231987916.1">
    <property type="nucleotide sequence ID" value="NZ_CAUJRG010000007.1"/>
</dbReference>
<dbReference type="Proteomes" id="UP000272771">
    <property type="component" value="Chromosome"/>
</dbReference>
<evidence type="ECO:0000256" key="5">
    <source>
        <dbReference type="ARBA" id="ARBA00023004"/>
    </source>
</evidence>
<name>A0A3S5F9P6_9NEIS</name>
<dbReference type="InterPro" id="IPR036895">
    <property type="entry name" value="Uracil-DNA_glycosylase-like_sf"/>
</dbReference>
<dbReference type="InterPro" id="IPR051536">
    <property type="entry name" value="UDG_Type-4/5"/>
</dbReference>
<evidence type="ECO:0000256" key="1">
    <source>
        <dbReference type="ARBA" id="ARBA00022485"/>
    </source>
</evidence>
<reference evidence="10 11" key="1">
    <citation type="submission" date="2018-12" db="EMBL/GenBank/DDBJ databases">
        <authorList>
            <consortium name="Pathogen Informatics"/>
        </authorList>
    </citation>
    <scope>NUCLEOTIDE SEQUENCE [LARGE SCALE GENOMIC DNA]</scope>
    <source>
        <strain evidence="10 11">NCTC12742</strain>
    </source>
</reference>
<gene>
    <name evidence="10" type="ORF">NCTC12742_00892</name>
</gene>